<feature type="active site" evidence="7">
    <location>
        <position position="458"/>
    </location>
</feature>
<comment type="pathway">
    <text evidence="7">Carbohydrate biosynthesis; gluconeogenesis.</text>
</comment>
<keyword evidence="5 7" id="KW-0413">Isomerase</keyword>
<dbReference type="Pfam" id="PF00342">
    <property type="entry name" value="PGI"/>
    <property type="match status" value="1"/>
</dbReference>
<dbReference type="PROSITE" id="PS51463">
    <property type="entry name" value="P_GLUCOSE_ISOMERASE_3"/>
    <property type="match status" value="1"/>
</dbReference>
<dbReference type="PANTHER" id="PTHR11469:SF1">
    <property type="entry name" value="GLUCOSE-6-PHOSPHATE ISOMERASE"/>
    <property type="match status" value="1"/>
</dbReference>
<dbReference type="InterPro" id="IPR046348">
    <property type="entry name" value="SIS_dom_sf"/>
</dbReference>
<evidence type="ECO:0000256" key="5">
    <source>
        <dbReference type="ARBA" id="ARBA00023235"/>
    </source>
</evidence>
<comment type="subcellular location">
    <subcellularLocation>
        <location evidence="7">Cytoplasm</location>
    </subcellularLocation>
</comment>
<dbReference type="PANTHER" id="PTHR11469">
    <property type="entry name" value="GLUCOSE-6-PHOSPHATE ISOMERASE"/>
    <property type="match status" value="1"/>
</dbReference>
<comment type="catalytic activity">
    <reaction evidence="6 7 8">
        <text>alpha-D-glucose 6-phosphate = beta-D-fructose 6-phosphate</text>
        <dbReference type="Rhea" id="RHEA:11816"/>
        <dbReference type="ChEBI" id="CHEBI:57634"/>
        <dbReference type="ChEBI" id="CHEBI:58225"/>
        <dbReference type="EC" id="5.3.1.9"/>
    </reaction>
</comment>
<comment type="similarity">
    <text evidence="2 7 8">Belongs to the GPI family.</text>
</comment>
<dbReference type="FunFam" id="3.40.50.10490:FF:000021">
    <property type="entry name" value="Glucose-6-phosphate isomerase"/>
    <property type="match status" value="1"/>
</dbReference>
<dbReference type="InterPro" id="IPR035476">
    <property type="entry name" value="SIS_PGI_1"/>
</dbReference>
<dbReference type="PRINTS" id="PR00662">
    <property type="entry name" value="G6PISOMERASE"/>
</dbReference>
<comment type="function">
    <text evidence="7">Catalyzes the reversible isomerization of glucose-6-phosphate to fructose-6-phosphate.</text>
</comment>
<evidence type="ECO:0000256" key="7">
    <source>
        <dbReference type="HAMAP-Rule" id="MF_00473"/>
    </source>
</evidence>
<dbReference type="EMBL" id="FRDN01000015">
    <property type="protein sequence ID" value="SHN85288.1"/>
    <property type="molecule type" value="Genomic_DNA"/>
</dbReference>
<keyword evidence="4 7" id="KW-0324">Glycolysis</keyword>
<protein>
    <recommendedName>
        <fullName evidence="7">Glucose-6-phosphate isomerase</fullName>
        <shortName evidence="7">GPI</shortName>
        <ecNumber evidence="7">5.3.1.9</ecNumber>
    </recommendedName>
    <alternativeName>
        <fullName evidence="7">Phosphoglucose isomerase</fullName>
        <shortName evidence="7">PGI</shortName>
    </alternativeName>
    <alternativeName>
        <fullName evidence="7">Phosphohexose isomerase</fullName>
        <shortName evidence="7">PHI</shortName>
    </alternativeName>
</protein>
<feature type="active site" evidence="7">
    <location>
        <position position="354"/>
    </location>
</feature>
<dbReference type="InterPro" id="IPR018189">
    <property type="entry name" value="Phosphoglucose_isomerase_CS"/>
</dbReference>
<accession>A0A1M7UQP0</accession>
<evidence type="ECO:0000256" key="3">
    <source>
        <dbReference type="ARBA" id="ARBA00022432"/>
    </source>
</evidence>
<dbReference type="UniPathway" id="UPA00109">
    <property type="reaction ID" value="UER00181"/>
</dbReference>
<dbReference type="EC" id="5.3.1.9" evidence="7"/>
<reference evidence="10" key="1">
    <citation type="submission" date="2016-12" db="EMBL/GenBank/DDBJ databases">
        <authorList>
            <person name="Varghese N."/>
            <person name="Submissions S."/>
        </authorList>
    </citation>
    <scope>NUCLEOTIDE SEQUENCE [LARGE SCALE GENOMIC DNA]</scope>
    <source>
        <strain evidence="10">DSM 11544</strain>
    </source>
</reference>
<dbReference type="STRING" id="1121395.SAMN02745215_04411"/>
<dbReference type="PROSITE" id="PS00174">
    <property type="entry name" value="P_GLUCOSE_ISOMERASE_2"/>
    <property type="match status" value="1"/>
</dbReference>
<dbReference type="Proteomes" id="UP000184010">
    <property type="component" value="Unassembled WGS sequence"/>
</dbReference>
<evidence type="ECO:0000256" key="8">
    <source>
        <dbReference type="RuleBase" id="RU000612"/>
    </source>
</evidence>
<dbReference type="InterPro" id="IPR035482">
    <property type="entry name" value="SIS_PGI_2"/>
</dbReference>
<dbReference type="GO" id="GO:0048029">
    <property type="term" value="F:monosaccharide binding"/>
    <property type="evidence" value="ECO:0007669"/>
    <property type="project" value="TreeGrafter"/>
</dbReference>
<dbReference type="FunFam" id="3.40.50.10490:FF:000023">
    <property type="entry name" value="Glucose-6-phosphate isomerase"/>
    <property type="match status" value="1"/>
</dbReference>
<dbReference type="Gene3D" id="3.40.50.10490">
    <property type="entry name" value="Glucose-6-phosphate isomerase like protein, domain 1"/>
    <property type="match status" value="2"/>
</dbReference>
<dbReference type="GO" id="GO:0097367">
    <property type="term" value="F:carbohydrate derivative binding"/>
    <property type="evidence" value="ECO:0007669"/>
    <property type="project" value="InterPro"/>
</dbReference>
<dbReference type="SUPFAM" id="SSF53697">
    <property type="entry name" value="SIS domain"/>
    <property type="match status" value="1"/>
</dbReference>
<keyword evidence="3 7" id="KW-0312">Gluconeogenesis</keyword>
<evidence type="ECO:0000256" key="2">
    <source>
        <dbReference type="ARBA" id="ARBA00006604"/>
    </source>
</evidence>
<proteinExistence type="inferred from homology"/>
<evidence type="ECO:0000256" key="6">
    <source>
        <dbReference type="ARBA" id="ARBA00029321"/>
    </source>
</evidence>
<dbReference type="GO" id="GO:0004347">
    <property type="term" value="F:glucose-6-phosphate isomerase activity"/>
    <property type="evidence" value="ECO:0007669"/>
    <property type="project" value="UniProtKB-UniRule"/>
</dbReference>
<dbReference type="GO" id="GO:0006096">
    <property type="term" value="P:glycolytic process"/>
    <property type="evidence" value="ECO:0007669"/>
    <property type="project" value="UniProtKB-UniRule"/>
</dbReference>
<dbReference type="CDD" id="cd05015">
    <property type="entry name" value="SIS_PGI_1"/>
    <property type="match status" value="1"/>
</dbReference>
<dbReference type="GO" id="GO:0005829">
    <property type="term" value="C:cytosol"/>
    <property type="evidence" value="ECO:0007669"/>
    <property type="project" value="TreeGrafter"/>
</dbReference>
<evidence type="ECO:0000256" key="4">
    <source>
        <dbReference type="ARBA" id="ARBA00023152"/>
    </source>
</evidence>
<dbReference type="InterPro" id="IPR001672">
    <property type="entry name" value="G6P_Isomerase"/>
</dbReference>
<sequence length="536" mass="60152">MEELVIITSWARFKEYLYYDQEMELLLDISRMDFSTEFLMEMNEPMRDVYHQIQLMEKGAVANPDEGRMVGHYWLRNPDLAPSAEIAQDIKGTLREILGFVEQIHEGRIQGENGEPFRNLLLVGVGGSILGPRFVADALASPRDKMKAFFIDNGDPDGIDRVLGQIGEELKATLCIIISKSGGTVETRNGMLEVRKAYEDIGLSFPGHAVAITQRGSRLDKLSQREGWLRTFPMWDWVGGRTSLLSAVGLLSLALQGIDIGELLQGARDCDQRTRRPDILANPGALLALMWYYSTQGQGGKQMVVLPYKDRLELFTKYLQQLIMESLGKEKNLKGETVHQGMTVYGNKGSSDQHSYLQQLLEGPDNFFVTFIEVLKDRQAFSAYMEDNSTSGEYLQAFLLGTREALTQKGRESLTITVKEVNAYTIGVLIALFERAVSIYALLVGINAYHQPAVEMGKKAAGQAIQLKNNIVQFLKSHPGKKFSVPELALAIQEEEHQEMLFKLLLHLTINTEHGVNMEPGHPWSESRFFVDGPIS</sequence>
<evidence type="ECO:0000313" key="9">
    <source>
        <dbReference type="EMBL" id="SHN85288.1"/>
    </source>
</evidence>
<dbReference type="CDD" id="cd05016">
    <property type="entry name" value="SIS_PGI_2"/>
    <property type="match status" value="1"/>
</dbReference>
<dbReference type="NCBIfam" id="NF010696">
    <property type="entry name" value="PRK14096.1"/>
    <property type="match status" value="1"/>
</dbReference>
<organism evidence="9 10">
    <name type="scientific">Desulfitobacterium chlororespirans DSM 11544</name>
    <dbReference type="NCBI Taxonomy" id="1121395"/>
    <lineage>
        <taxon>Bacteria</taxon>
        <taxon>Bacillati</taxon>
        <taxon>Bacillota</taxon>
        <taxon>Clostridia</taxon>
        <taxon>Eubacteriales</taxon>
        <taxon>Desulfitobacteriaceae</taxon>
        <taxon>Desulfitobacterium</taxon>
    </lineage>
</organism>
<dbReference type="HAMAP" id="MF_00473">
    <property type="entry name" value="G6P_isomerase"/>
    <property type="match status" value="1"/>
</dbReference>
<gene>
    <name evidence="7" type="primary">pgi</name>
    <name evidence="9" type="ORF">SAMN02745215_04411</name>
</gene>
<keyword evidence="10" id="KW-1185">Reference proteome</keyword>
<comment type="pathway">
    <text evidence="1 7 8">Carbohydrate degradation; glycolysis; D-glyceraldehyde 3-phosphate and glycerone phosphate from D-glucose: step 2/4.</text>
</comment>
<feature type="active site" description="Proton donor" evidence="7">
    <location>
        <position position="325"/>
    </location>
</feature>
<dbReference type="GO" id="GO:0051156">
    <property type="term" value="P:glucose 6-phosphate metabolic process"/>
    <property type="evidence" value="ECO:0007669"/>
    <property type="project" value="TreeGrafter"/>
</dbReference>
<evidence type="ECO:0000256" key="1">
    <source>
        <dbReference type="ARBA" id="ARBA00004926"/>
    </source>
</evidence>
<dbReference type="AlphaFoldDB" id="A0A1M7UQP0"/>
<dbReference type="UniPathway" id="UPA00138"/>
<keyword evidence="7" id="KW-0963">Cytoplasm</keyword>
<evidence type="ECO:0000313" key="10">
    <source>
        <dbReference type="Proteomes" id="UP000184010"/>
    </source>
</evidence>
<dbReference type="GO" id="GO:0006094">
    <property type="term" value="P:gluconeogenesis"/>
    <property type="evidence" value="ECO:0007669"/>
    <property type="project" value="UniProtKB-UniRule"/>
</dbReference>
<name>A0A1M7UQP0_9FIRM</name>